<name>A2SSB2_METLZ</name>
<dbReference type="HOGENOM" id="CLU_086296_0_0_2"/>
<dbReference type="EMBL" id="CP000559">
    <property type="protein sequence ID" value="ABN07218.1"/>
    <property type="molecule type" value="Genomic_DNA"/>
</dbReference>
<organism evidence="1 2">
    <name type="scientific">Methanocorpusculum labreanum (strain ATCC 43576 / DSM 4855 / Z)</name>
    <dbReference type="NCBI Taxonomy" id="410358"/>
    <lineage>
        <taxon>Archaea</taxon>
        <taxon>Methanobacteriati</taxon>
        <taxon>Methanobacteriota</taxon>
        <taxon>Stenosarchaea group</taxon>
        <taxon>Methanomicrobia</taxon>
        <taxon>Methanomicrobiales</taxon>
        <taxon>Methanocorpusculaceae</taxon>
        <taxon>Methanocorpusculum</taxon>
    </lineage>
</organism>
<reference evidence="1 2" key="1">
    <citation type="journal article" date="2009" name="Stand. Genomic Sci.">
        <title>Complete genome sequence of Methanocorpusculum labreanum type strain Z.</title>
        <authorList>
            <person name="Anderson I.J."/>
            <person name="Sieprawska-Lupa M."/>
            <person name="Goltsman E."/>
            <person name="Lapidus A."/>
            <person name="Copeland A."/>
            <person name="Glavina Del Rio T."/>
            <person name="Tice H."/>
            <person name="Dalin E."/>
            <person name="Barry K."/>
            <person name="Pitluck S."/>
            <person name="Hauser L."/>
            <person name="Land M."/>
            <person name="Lucas S."/>
            <person name="Richardson P."/>
            <person name="Whitman W.B."/>
            <person name="Kyrpides N.C."/>
        </authorList>
    </citation>
    <scope>NUCLEOTIDE SEQUENCE [LARGE SCALE GENOMIC DNA]</scope>
    <source>
        <strain evidence="2">ATCC 43576 / DSM 4855 / Z</strain>
    </source>
</reference>
<dbReference type="Pfam" id="PF02596">
    <property type="entry name" value="DUF169"/>
    <property type="match status" value="1"/>
</dbReference>
<evidence type="ECO:0000313" key="2">
    <source>
        <dbReference type="Proteomes" id="UP000000365"/>
    </source>
</evidence>
<keyword evidence="2" id="KW-1185">Reference proteome</keyword>
<dbReference type="AlphaFoldDB" id="A2SSB2"/>
<dbReference type="eggNOG" id="arCOG02290">
    <property type="taxonomic scope" value="Archaea"/>
</dbReference>
<dbReference type="KEGG" id="mla:Mlab_1049"/>
<dbReference type="STRING" id="410358.Mlab_1049"/>
<evidence type="ECO:0000313" key="1">
    <source>
        <dbReference type="EMBL" id="ABN07218.1"/>
    </source>
</evidence>
<proteinExistence type="predicted"/>
<sequence>MGFISHVIRDRKTAVFTKETCLCAGAAAGLCFGNSYAASPGGVDTFAAFFSYGLESAKDPETYQKFCDRMPEKSRRKFLEGERMHVDSETAKKFIDDEITAIPEISGKYAVFKPLEDLVEGEVPVSVIFTVNPVELAALMHLAGSLPGGNGLTASSRISACQALGSKVLQESKKEVPNAVLGMTDLAGRGHCRNVIPNEYMTYSVPWNMFLAMEEAAPKSFFQTMTWEKFKE</sequence>
<dbReference type="Proteomes" id="UP000000365">
    <property type="component" value="Chromosome"/>
</dbReference>
<dbReference type="InterPro" id="IPR003748">
    <property type="entry name" value="DUF169"/>
</dbReference>
<gene>
    <name evidence="1" type="ordered locus">Mlab_1049</name>
</gene>
<accession>A2SSB2</accession>
<protein>
    <submittedName>
        <fullName evidence="1">Uncharacterized protein</fullName>
    </submittedName>
</protein>